<accession>A0ABS8FHP6</accession>
<dbReference type="RefSeq" id="WP_215665543.1">
    <property type="nucleotide sequence ID" value="NZ_JAJEQO010000014.1"/>
</dbReference>
<sequence>MKQKYLGSIPSGFQWILGGSQGKTGRNASASWKMFWIEHTIKALDFLGPITSAFYLQNRK</sequence>
<evidence type="ECO:0000313" key="2">
    <source>
        <dbReference type="Proteomes" id="UP001199236"/>
    </source>
</evidence>
<evidence type="ECO:0000313" key="1">
    <source>
        <dbReference type="EMBL" id="MCC2213772.1"/>
    </source>
</evidence>
<keyword evidence="2" id="KW-1185">Reference proteome</keyword>
<name>A0ABS8FHP6_9FIRM</name>
<dbReference type="Proteomes" id="UP001199236">
    <property type="component" value="Unassembled WGS sequence"/>
</dbReference>
<proteinExistence type="predicted"/>
<gene>
    <name evidence="1" type="ORF">LKD34_09750</name>
</gene>
<dbReference type="EMBL" id="JAJEQO010000014">
    <property type="protein sequence ID" value="MCC2213772.1"/>
    <property type="molecule type" value="Genomic_DNA"/>
</dbReference>
<comment type="caution">
    <text evidence="1">The sequence shown here is derived from an EMBL/GenBank/DDBJ whole genome shotgun (WGS) entry which is preliminary data.</text>
</comment>
<reference evidence="1 2" key="1">
    <citation type="submission" date="2021-10" db="EMBL/GenBank/DDBJ databases">
        <title>Anaerobic single-cell dispensing facilitates the cultivation of human gut bacteria.</title>
        <authorList>
            <person name="Afrizal A."/>
        </authorList>
    </citation>
    <scope>NUCLEOTIDE SEQUENCE [LARGE SCALE GENOMIC DNA]</scope>
    <source>
        <strain evidence="1 2">CLA-AA-H223</strain>
    </source>
</reference>
<organism evidence="1 2">
    <name type="scientific">Faecalibacterium hominis</name>
    <name type="common">ex Afrizal et al. 2022</name>
    <dbReference type="NCBI Taxonomy" id="2881265"/>
    <lineage>
        <taxon>Bacteria</taxon>
        <taxon>Bacillati</taxon>
        <taxon>Bacillota</taxon>
        <taxon>Clostridia</taxon>
        <taxon>Eubacteriales</taxon>
        <taxon>Oscillospiraceae</taxon>
        <taxon>Faecalibacterium</taxon>
    </lineage>
</organism>
<protein>
    <submittedName>
        <fullName evidence="1">Uncharacterized protein</fullName>
    </submittedName>
</protein>